<dbReference type="Proteomes" id="UP000663946">
    <property type="component" value="Plasmid pQ15_94_4"/>
</dbReference>
<evidence type="ECO:0008006" key="3">
    <source>
        <dbReference type="Google" id="ProtNLM"/>
    </source>
</evidence>
<keyword evidence="1" id="KW-0614">Plasmid</keyword>
<proteinExistence type="predicted"/>
<organism evidence="1 2">
    <name type="scientific">Agrobacterium tumefaciens</name>
    <dbReference type="NCBI Taxonomy" id="358"/>
    <lineage>
        <taxon>Bacteria</taxon>
        <taxon>Pseudomonadati</taxon>
        <taxon>Pseudomonadota</taxon>
        <taxon>Alphaproteobacteria</taxon>
        <taxon>Hyphomicrobiales</taxon>
        <taxon>Rhizobiaceae</taxon>
        <taxon>Rhizobium/Agrobacterium group</taxon>
        <taxon>Agrobacterium</taxon>
        <taxon>Agrobacterium tumefaciens complex</taxon>
    </lineage>
</organism>
<protein>
    <recommendedName>
        <fullName evidence="3">Tetratricopeptide repeat protein</fullName>
    </recommendedName>
</protein>
<gene>
    <name evidence="1" type="ORF">G6M86_28975</name>
</gene>
<evidence type="ECO:0000313" key="2">
    <source>
        <dbReference type="Proteomes" id="UP000663946"/>
    </source>
</evidence>
<accession>A0AAJ4N8X4</accession>
<reference evidence="1" key="1">
    <citation type="submission" date="2020-02" db="EMBL/GenBank/DDBJ databases">
        <title>Unexpected conservation and global transmission of agrobacterial virulence plasmids.</title>
        <authorList>
            <person name="Weisberg A.J."/>
            <person name="Davis E.W. II"/>
            <person name="Tabima J.R."/>
            <person name="Belcher M.S."/>
            <person name="Miller M."/>
            <person name="Kuo C.-H."/>
            <person name="Loper J.E."/>
            <person name="Grunwald N.J."/>
            <person name="Putnam M.L."/>
            <person name="Chang J.H."/>
        </authorList>
    </citation>
    <scope>NUCLEOTIDE SEQUENCE</scope>
    <source>
        <strain evidence="1">Q15/94</strain>
        <plasmid evidence="1">pQ15_94_4</plasmid>
    </source>
</reference>
<dbReference type="EMBL" id="CP049221">
    <property type="protein sequence ID" value="QTG17318.1"/>
    <property type="molecule type" value="Genomic_DNA"/>
</dbReference>
<dbReference type="AlphaFoldDB" id="A0AAJ4N8X4"/>
<name>A0AAJ4N8X4_AGRTU</name>
<sequence>MAEKNVPPSKTITDALDLETTRLRIEEGLALPGLFSCSELSQIDALINEEDPEDKPLTSADILTINPKAPVGAETELEKSELAAVSELATALFTENRGVINWEADFQMGASFIAANLWRNPQVQNYYEKICILRPESVEKHYKRALLSIRRELQCTRTEFYDKMRMQRVLLIFLNAESIPEDEATSFLRKFLKKAKDRHQRGDPVSVLMIGKVDIKGLTTPADKTLSSRIAEGLQVAPGARWPFFLRQWRRFGLHRGTHQSEEAGYVIKRAHWHYEAIRARSVWPINIRLRALFATHPTNYVVFDPTAGFEWLVGKGVPLTSDVQLFVDDVRAFLRNREPTFAEQKLRVLRSISTAKYWLSRSALEQLLEEDNSLDVGSVGNSLSTALDDLKPAVTVVPPRTDSVNQDTYVAGIGVKALVQDDWLEKARLDRALAHWRVADRLFKLKHSGTVLLEEFPYDPYWGAGARFYFASETIRHLMRSVQKMDLAKSPPRELPKGATFPEKPFPGQEGCNPAQVVNFCFNNLYQDILNEHEAFPRARALSRRYGAYGLAAEMLQLMSAEGKIGEPHPALSANHRRAFIRESGSALLNIGELKLALDCYRTLMNASSTSSTAESVLDQVNDELEFALILTILERLDNAGHSIESARTKLKSIDPTPLSPESSERYFRISERAAAREVHLAYLTKKPNEVLSLISSLEKQRPKEPDLIHFKIASMMKSDDPQMQEEAFATCLGAVVDHGTRGQHHDALGFRVSLGHMFRAQKRYALAEDVLGSVHKYILKYGCSERTNLAFLVEAGRLLSDQGRMVRAYATYLRIAFLRAAARGFVRDRETAFAHARAALLEIRKGANDRENTAVGSWRFELDKARREDDEYRERDMPKSHGEFARDPLFGYSIAEVEETFARLEQLSGIDSEIEWLDSSAAAARAPL</sequence>
<dbReference type="RefSeq" id="WP_333723024.1">
    <property type="nucleotide sequence ID" value="NZ_CP049221.1"/>
</dbReference>
<evidence type="ECO:0000313" key="1">
    <source>
        <dbReference type="EMBL" id="QTG17318.1"/>
    </source>
</evidence>
<geneLocation type="plasmid" evidence="1 2">
    <name>pQ15_94_4</name>
</geneLocation>